<dbReference type="InterPro" id="IPR029058">
    <property type="entry name" value="AB_hydrolase_fold"/>
</dbReference>
<feature type="domain" description="AB hydrolase-1" evidence="1">
    <location>
        <begin position="16"/>
        <end position="250"/>
    </location>
</feature>
<protein>
    <submittedName>
        <fullName evidence="2">Alpha/beta hydrolase</fullName>
    </submittedName>
</protein>
<dbReference type="Gene3D" id="3.40.50.1820">
    <property type="entry name" value="alpha/beta hydrolase"/>
    <property type="match status" value="1"/>
</dbReference>
<reference evidence="2 3" key="1">
    <citation type="submission" date="2022-10" db="EMBL/GenBank/DDBJ databases">
        <title>Pararhodobacter sp. nov., isolated from marine algae.</title>
        <authorList>
            <person name="Choi B.J."/>
            <person name="Kim J.M."/>
            <person name="Lee J.K."/>
            <person name="Choi D.G."/>
            <person name="Jeon C.O."/>
        </authorList>
    </citation>
    <scope>NUCLEOTIDE SEQUENCE [LARGE SCALE GENOMIC DNA]</scope>
    <source>
        <strain evidence="2 3">ZQ420</strain>
    </source>
</reference>
<dbReference type="EMBL" id="JAPDFL010000001">
    <property type="protein sequence ID" value="MCW1930966.1"/>
    <property type="molecule type" value="Genomic_DNA"/>
</dbReference>
<name>A0ABT3GTV4_9RHOB</name>
<dbReference type="InterPro" id="IPR050266">
    <property type="entry name" value="AB_hydrolase_sf"/>
</dbReference>
<accession>A0ABT3GTV4</accession>
<keyword evidence="3" id="KW-1185">Reference proteome</keyword>
<dbReference type="PANTHER" id="PTHR43798">
    <property type="entry name" value="MONOACYLGLYCEROL LIPASE"/>
    <property type="match status" value="1"/>
</dbReference>
<gene>
    <name evidence="2" type="ORF">OKW52_01440</name>
</gene>
<evidence type="ECO:0000313" key="3">
    <source>
        <dbReference type="Proteomes" id="UP001208938"/>
    </source>
</evidence>
<dbReference type="InterPro" id="IPR000073">
    <property type="entry name" value="AB_hydrolase_1"/>
</dbReference>
<keyword evidence="2" id="KW-0378">Hydrolase</keyword>
<dbReference type="PANTHER" id="PTHR43798:SF33">
    <property type="entry name" value="HYDROLASE, PUTATIVE (AFU_ORTHOLOGUE AFUA_2G14860)-RELATED"/>
    <property type="match status" value="1"/>
</dbReference>
<evidence type="ECO:0000313" key="2">
    <source>
        <dbReference type="EMBL" id="MCW1930966.1"/>
    </source>
</evidence>
<proteinExistence type="predicted"/>
<evidence type="ECO:0000259" key="1">
    <source>
        <dbReference type="Pfam" id="PF12697"/>
    </source>
</evidence>
<dbReference type="Pfam" id="PF12697">
    <property type="entry name" value="Abhydrolase_6"/>
    <property type="match status" value="1"/>
</dbReference>
<organism evidence="2 3">
    <name type="scientific">Pararhodobacter zhoushanensis</name>
    <dbReference type="NCBI Taxonomy" id="2479545"/>
    <lineage>
        <taxon>Bacteria</taxon>
        <taxon>Pseudomonadati</taxon>
        <taxon>Pseudomonadota</taxon>
        <taxon>Alphaproteobacteria</taxon>
        <taxon>Rhodobacterales</taxon>
        <taxon>Paracoccaceae</taxon>
        <taxon>Pararhodobacter</taxon>
    </lineage>
</organism>
<dbReference type="SUPFAM" id="SSF53474">
    <property type="entry name" value="alpha/beta-Hydrolases"/>
    <property type="match status" value="1"/>
</dbReference>
<dbReference type="RefSeq" id="WP_264504128.1">
    <property type="nucleotide sequence ID" value="NZ_JAPDFL010000001.1"/>
</dbReference>
<dbReference type="Proteomes" id="UP001208938">
    <property type="component" value="Unassembled WGS sequence"/>
</dbReference>
<comment type="caution">
    <text evidence="2">The sequence shown here is derived from an EMBL/GenBank/DDBJ whole genome shotgun (WGS) entry which is preliminary data.</text>
</comment>
<sequence length="259" mass="27304">MTPATALHRWGAGAPVILLHGWTMTGDVWAPVAERLKGESFAPDLPGHGATTGYAPSVEGGVAQLRDLIADQGLQEATLVGWSLGALIGWSYLAQGGTGIARMVSLDMSPCPLPAPGWDFPMRGQNAGKAARGATRFRRDWPAAAPAIAQGMFARPEGCALMSRAHAETRIRAQNPDAMTRFWTSLTMIDLRLSLTAIRQPLLALHGAQSRVYPPATGHWIAQHAPSGRALVLPGCGHAPNLEDPAATATAIARFQSAA</sequence>
<dbReference type="GO" id="GO:0016787">
    <property type="term" value="F:hydrolase activity"/>
    <property type="evidence" value="ECO:0007669"/>
    <property type="project" value="UniProtKB-KW"/>
</dbReference>